<dbReference type="GeneID" id="66775812"/>
<keyword evidence="8" id="KW-1185">Reference proteome</keyword>
<gene>
    <name evidence="4" type="ORF">BUZ61_05870</name>
    <name evidence="3" type="ORF">J3T88_03210</name>
    <name evidence="5" type="ORF">NCTC13834_00403</name>
</gene>
<protein>
    <submittedName>
        <fullName evidence="4 5">Universal stress protein</fullName>
    </submittedName>
</protein>
<dbReference type="InterPro" id="IPR006015">
    <property type="entry name" value="Universal_stress_UspA"/>
</dbReference>
<dbReference type="InterPro" id="IPR006016">
    <property type="entry name" value="UspA"/>
</dbReference>
<evidence type="ECO:0000313" key="5">
    <source>
        <dbReference type="EMBL" id="SUM54119.1"/>
    </source>
</evidence>
<dbReference type="AlphaFoldDB" id="A0A291JIC3"/>
<accession>A0A291JIC3</accession>
<feature type="domain" description="UspA" evidence="2">
    <location>
        <begin position="1"/>
        <end position="140"/>
    </location>
</feature>
<evidence type="ECO:0000256" key="1">
    <source>
        <dbReference type="ARBA" id="ARBA00008791"/>
    </source>
</evidence>
<dbReference type="Proteomes" id="UP000240400">
    <property type="component" value="Unassembled WGS sequence"/>
</dbReference>
<reference evidence="5 7" key="3">
    <citation type="submission" date="2018-06" db="EMBL/GenBank/DDBJ databases">
        <authorList>
            <consortium name="Pathogen Informatics"/>
            <person name="Doyle S."/>
        </authorList>
    </citation>
    <scope>NUCLEOTIDE SEQUENCE [LARGE SCALE GENOMIC DNA]</scope>
    <source>
        <strain evidence="5 7">NCTC13834</strain>
    </source>
</reference>
<evidence type="ECO:0000313" key="4">
    <source>
        <dbReference type="EMBL" id="PTK59435.1"/>
    </source>
</evidence>
<evidence type="ECO:0000259" key="2">
    <source>
        <dbReference type="Pfam" id="PF00582"/>
    </source>
</evidence>
<dbReference type="EMBL" id="JAFNLT010000002">
    <property type="protein sequence ID" value="MBO1226330.1"/>
    <property type="molecule type" value="Genomic_DNA"/>
</dbReference>
<name>A0A291JIC3_9STAP</name>
<dbReference type="Gene3D" id="3.40.50.620">
    <property type="entry name" value="HUPs"/>
    <property type="match status" value="1"/>
</dbReference>
<organism evidence="4 6">
    <name type="scientific">Staphylococcus nepalensis</name>
    <dbReference type="NCBI Taxonomy" id="214473"/>
    <lineage>
        <taxon>Bacteria</taxon>
        <taxon>Bacillati</taxon>
        <taxon>Bacillota</taxon>
        <taxon>Bacilli</taxon>
        <taxon>Bacillales</taxon>
        <taxon>Staphylococcaceae</taxon>
        <taxon>Staphylococcus</taxon>
    </lineage>
</organism>
<dbReference type="PRINTS" id="PR01438">
    <property type="entry name" value="UNVRSLSTRESS"/>
</dbReference>
<reference evidence="4" key="2">
    <citation type="submission" date="2018-03" db="EMBL/GenBank/DDBJ databases">
        <authorList>
            <person name="Keele B.F."/>
        </authorList>
    </citation>
    <scope>NUCLEOTIDE SEQUENCE</scope>
    <source>
        <strain evidence="4">SNUC 4337</strain>
    </source>
</reference>
<dbReference type="PANTHER" id="PTHR46268">
    <property type="entry name" value="STRESS RESPONSE PROTEIN NHAX"/>
    <property type="match status" value="1"/>
</dbReference>
<dbReference type="Proteomes" id="UP000664081">
    <property type="component" value="Unassembled WGS sequence"/>
</dbReference>
<sequence>MYKNILLAYDFDNSFNNVPNELQNLTTGVDDAKITIFNVIPEGDLQTSVRYDGVHFKELADEKGKTLTPFVEKLEELGLKTQVKFSSGYIKQAILKEIEMHHYDIIVMSNKRAKSDIKNVLGNVTHKIANSANIPVLIVK</sequence>
<dbReference type="KEGG" id="snl:BJD96_01835"/>
<proteinExistence type="inferred from homology"/>
<dbReference type="EMBL" id="PZHR01000022">
    <property type="protein sequence ID" value="PTK59435.1"/>
    <property type="molecule type" value="Genomic_DNA"/>
</dbReference>
<dbReference type="RefSeq" id="WP_096808339.1">
    <property type="nucleotide sequence ID" value="NZ_BMCF01000001.1"/>
</dbReference>
<dbReference type="CDD" id="cd00293">
    <property type="entry name" value="USP-like"/>
    <property type="match status" value="1"/>
</dbReference>
<dbReference type="InterPro" id="IPR014729">
    <property type="entry name" value="Rossmann-like_a/b/a_fold"/>
</dbReference>
<dbReference type="SUPFAM" id="SSF52402">
    <property type="entry name" value="Adenine nucleotide alpha hydrolases-like"/>
    <property type="match status" value="1"/>
</dbReference>
<evidence type="ECO:0000313" key="6">
    <source>
        <dbReference type="Proteomes" id="UP000240400"/>
    </source>
</evidence>
<comment type="similarity">
    <text evidence="1">Belongs to the universal stress protein A family.</text>
</comment>
<evidence type="ECO:0000313" key="7">
    <source>
        <dbReference type="Proteomes" id="UP000254412"/>
    </source>
</evidence>
<dbReference type="OrthoDB" id="9777884at2"/>
<evidence type="ECO:0000313" key="3">
    <source>
        <dbReference type="EMBL" id="MBO1226330.1"/>
    </source>
</evidence>
<dbReference type="EMBL" id="UHDS01000001">
    <property type="protein sequence ID" value="SUM54119.1"/>
    <property type="molecule type" value="Genomic_DNA"/>
</dbReference>
<reference evidence="4 6" key="1">
    <citation type="journal article" date="2016" name="Front. Microbiol.">
        <title>Comprehensive Phylogenetic Analysis of Bovine Non-aureus Staphylococci Species Based on Whole-Genome Sequencing.</title>
        <authorList>
            <person name="Naushad S."/>
            <person name="Barkema H.W."/>
            <person name="Luby C."/>
            <person name="Condas L.A."/>
            <person name="Nobrega D.B."/>
            <person name="Carson D.A."/>
            <person name="De Buck J."/>
        </authorList>
    </citation>
    <scope>NUCLEOTIDE SEQUENCE [LARGE SCALE GENOMIC DNA]</scope>
    <source>
        <strain evidence="4 6">SNUC 4337</strain>
    </source>
</reference>
<dbReference type="Proteomes" id="UP000254412">
    <property type="component" value="Unassembled WGS sequence"/>
</dbReference>
<evidence type="ECO:0000313" key="8">
    <source>
        <dbReference type="Proteomes" id="UP000664081"/>
    </source>
</evidence>
<reference evidence="3 8" key="4">
    <citation type="submission" date="2021-03" db="EMBL/GenBank/DDBJ databases">
        <title>Staphylococci and Mammaliicocci in bats.</title>
        <authorList>
            <person name="Fountain K."/>
        </authorList>
    </citation>
    <scope>NUCLEOTIDE SEQUENCE [LARGE SCALE GENOMIC DNA]</scope>
    <source>
        <strain evidence="3 8">18_1_E_SW</strain>
    </source>
</reference>
<dbReference type="Pfam" id="PF00582">
    <property type="entry name" value="Usp"/>
    <property type="match status" value="1"/>
</dbReference>
<dbReference type="PANTHER" id="PTHR46268:SF6">
    <property type="entry name" value="UNIVERSAL STRESS PROTEIN UP12"/>
    <property type="match status" value="1"/>
</dbReference>